<protein>
    <submittedName>
        <fullName evidence="6">Patatin</fullName>
    </submittedName>
</protein>
<feature type="short sequence motif" description="DGA/G" evidence="4">
    <location>
        <begin position="155"/>
        <end position="157"/>
    </location>
</feature>
<keyword evidence="7" id="KW-1185">Reference proteome</keyword>
<dbReference type="AlphaFoldDB" id="A0A6N8JEC0"/>
<evidence type="ECO:0000256" key="3">
    <source>
        <dbReference type="ARBA" id="ARBA00023098"/>
    </source>
</evidence>
<dbReference type="Proteomes" id="UP000468388">
    <property type="component" value="Unassembled WGS sequence"/>
</dbReference>
<dbReference type="PROSITE" id="PS51635">
    <property type="entry name" value="PNPLA"/>
    <property type="match status" value="1"/>
</dbReference>
<organism evidence="6 7">
    <name type="scientific">Chitinophaga oryziterrae</name>
    <dbReference type="NCBI Taxonomy" id="1031224"/>
    <lineage>
        <taxon>Bacteria</taxon>
        <taxon>Pseudomonadati</taxon>
        <taxon>Bacteroidota</taxon>
        <taxon>Chitinophagia</taxon>
        <taxon>Chitinophagales</taxon>
        <taxon>Chitinophagaceae</taxon>
        <taxon>Chitinophaga</taxon>
    </lineage>
</organism>
<dbReference type="CDD" id="cd07205">
    <property type="entry name" value="Pat_PNPLA6_PNPLA7_NTE1_like"/>
    <property type="match status" value="1"/>
</dbReference>
<dbReference type="OrthoDB" id="9770965at2"/>
<evidence type="ECO:0000256" key="2">
    <source>
        <dbReference type="ARBA" id="ARBA00022963"/>
    </source>
</evidence>
<comment type="caution">
    <text evidence="4">Lacks conserved residue(s) required for the propagation of feature annotation.</text>
</comment>
<feature type="active site" description="Nucleophile" evidence="4">
    <location>
        <position position="43"/>
    </location>
</feature>
<dbReference type="InterPro" id="IPR002641">
    <property type="entry name" value="PNPLA_dom"/>
</dbReference>
<evidence type="ECO:0000313" key="6">
    <source>
        <dbReference type="EMBL" id="MVT42811.1"/>
    </source>
</evidence>
<reference evidence="6 7" key="1">
    <citation type="submission" date="2019-12" db="EMBL/GenBank/DDBJ databases">
        <title>The draft genomic sequence of strain Chitinophaga oryziterrae JCM 16595.</title>
        <authorList>
            <person name="Zhang X."/>
        </authorList>
    </citation>
    <scope>NUCLEOTIDE SEQUENCE [LARGE SCALE GENOMIC DNA]</scope>
    <source>
        <strain evidence="6 7">JCM 16595</strain>
    </source>
</reference>
<dbReference type="EMBL" id="WRXO01000005">
    <property type="protein sequence ID" value="MVT42811.1"/>
    <property type="molecule type" value="Genomic_DNA"/>
</dbReference>
<dbReference type="SUPFAM" id="SSF52151">
    <property type="entry name" value="FabD/lysophospholipase-like"/>
    <property type="match status" value="1"/>
</dbReference>
<dbReference type="GO" id="GO:0016787">
    <property type="term" value="F:hydrolase activity"/>
    <property type="evidence" value="ECO:0007669"/>
    <property type="project" value="UniProtKB-UniRule"/>
</dbReference>
<dbReference type="PANTHER" id="PTHR14226">
    <property type="entry name" value="NEUROPATHY TARGET ESTERASE/SWISS CHEESE D.MELANOGASTER"/>
    <property type="match status" value="1"/>
</dbReference>
<dbReference type="RefSeq" id="WP_157301410.1">
    <property type="nucleotide sequence ID" value="NZ_BAAAZB010000002.1"/>
</dbReference>
<dbReference type="Gene3D" id="3.40.1090.10">
    <property type="entry name" value="Cytosolic phospholipase A2 catalytic domain"/>
    <property type="match status" value="1"/>
</dbReference>
<feature type="domain" description="PNPLA" evidence="5">
    <location>
        <begin position="10"/>
        <end position="168"/>
    </location>
</feature>
<feature type="active site" description="Proton acceptor" evidence="4">
    <location>
        <position position="155"/>
    </location>
</feature>
<evidence type="ECO:0000256" key="4">
    <source>
        <dbReference type="PROSITE-ProRule" id="PRU01161"/>
    </source>
</evidence>
<dbReference type="GO" id="GO:0016042">
    <property type="term" value="P:lipid catabolic process"/>
    <property type="evidence" value="ECO:0007669"/>
    <property type="project" value="UniProtKB-UniRule"/>
</dbReference>
<proteinExistence type="predicted"/>
<dbReference type="InterPro" id="IPR050301">
    <property type="entry name" value="NTE"/>
</dbReference>
<name>A0A6N8JEC0_9BACT</name>
<keyword evidence="2 4" id="KW-0442">Lipid degradation</keyword>
<evidence type="ECO:0000256" key="1">
    <source>
        <dbReference type="ARBA" id="ARBA00022801"/>
    </source>
</evidence>
<sequence>MNPVPIRRPFVLSGGGARGYAHLGVLKAFEEQSIFPEVIAATSAGSIAAAFICDGYNTDEVRQIFKLHKLGLSMQWRNWSSGFLSLKKVEQVLKQTLRHTTLESLPIPLYITATNFVTGEQAIFDKGPIIPAVLAASSIPLLFQPVMIDNVPYVDGGLSGNLPVEPLIGEYRDIIGVHVNPLTPYNPAGGFLSNMDRTLNMAISERVLKNKLLCSRFIEPEGLGEFGMFEFNRLEKIYMIGLEYARHLLEEYPEK</sequence>
<evidence type="ECO:0000313" key="7">
    <source>
        <dbReference type="Proteomes" id="UP000468388"/>
    </source>
</evidence>
<evidence type="ECO:0000259" key="5">
    <source>
        <dbReference type="PROSITE" id="PS51635"/>
    </source>
</evidence>
<feature type="short sequence motif" description="GXGXXG" evidence="4">
    <location>
        <begin position="14"/>
        <end position="19"/>
    </location>
</feature>
<gene>
    <name evidence="6" type="ORF">GO495_19610</name>
</gene>
<dbReference type="Pfam" id="PF01734">
    <property type="entry name" value="Patatin"/>
    <property type="match status" value="1"/>
</dbReference>
<keyword evidence="1 4" id="KW-0378">Hydrolase</keyword>
<accession>A0A6N8JEC0</accession>
<dbReference type="InterPro" id="IPR016035">
    <property type="entry name" value="Acyl_Trfase/lysoPLipase"/>
</dbReference>
<comment type="caution">
    <text evidence="6">The sequence shown here is derived from an EMBL/GenBank/DDBJ whole genome shotgun (WGS) entry which is preliminary data.</text>
</comment>
<keyword evidence="3 4" id="KW-0443">Lipid metabolism</keyword>
<dbReference type="PANTHER" id="PTHR14226:SF78">
    <property type="entry name" value="SLR0060 PROTEIN"/>
    <property type="match status" value="1"/>
</dbReference>